<keyword evidence="10" id="KW-0966">Cell projection</keyword>
<comment type="subcellular location">
    <subcellularLocation>
        <location evidence="1 9">Cell membrane</location>
        <topology evidence="1">Multi-pass membrane protein</topology>
    </subcellularLocation>
    <subcellularLocation>
        <location evidence="9">Bacterial flagellum basal body</location>
    </subcellularLocation>
</comment>
<dbReference type="PANTHER" id="PTHR34040:SF2">
    <property type="entry name" value="FLAGELLAR BIOSYNTHETIC PROTEIN FLIQ"/>
    <property type="match status" value="1"/>
</dbReference>
<feature type="transmembrane region" description="Helical" evidence="9">
    <location>
        <begin position="12"/>
        <end position="35"/>
    </location>
</feature>
<dbReference type="GO" id="GO:0044780">
    <property type="term" value="P:bacterial-type flagellum assembly"/>
    <property type="evidence" value="ECO:0007669"/>
    <property type="project" value="InterPro"/>
</dbReference>
<dbReference type="AlphaFoldDB" id="A0A1H8QT87"/>
<dbReference type="Pfam" id="PF01313">
    <property type="entry name" value="Bac_export_3"/>
    <property type="match status" value="1"/>
</dbReference>
<evidence type="ECO:0000256" key="8">
    <source>
        <dbReference type="ARBA" id="ARBA00023143"/>
    </source>
</evidence>
<keyword evidence="5 9" id="KW-0812">Transmembrane</keyword>
<dbReference type="OrthoDB" id="9806440at2"/>
<evidence type="ECO:0000256" key="3">
    <source>
        <dbReference type="ARBA" id="ARBA00021718"/>
    </source>
</evidence>
<dbReference type="GO" id="GO:0009306">
    <property type="term" value="P:protein secretion"/>
    <property type="evidence" value="ECO:0007669"/>
    <property type="project" value="InterPro"/>
</dbReference>
<proteinExistence type="inferred from homology"/>
<keyword evidence="11" id="KW-1185">Reference proteome</keyword>
<keyword evidence="10" id="KW-0969">Cilium</keyword>
<evidence type="ECO:0000256" key="5">
    <source>
        <dbReference type="ARBA" id="ARBA00022692"/>
    </source>
</evidence>
<dbReference type="EMBL" id="FOEG01000001">
    <property type="protein sequence ID" value="SEO57151.1"/>
    <property type="molecule type" value="Genomic_DNA"/>
</dbReference>
<dbReference type="RefSeq" id="WP_091640029.1">
    <property type="nucleotide sequence ID" value="NZ_FOEG01000001.1"/>
</dbReference>
<keyword evidence="4 9" id="KW-1003">Cell membrane</keyword>
<protein>
    <recommendedName>
        <fullName evidence="3 9">Flagellar biosynthetic protein FliQ</fullName>
    </recommendedName>
</protein>
<dbReference type="InterPro" id="IPR006305">
    <property type="entry name" value="FliQ"/>
</dbReference>
<dbReference type="Proteomes" id="UP000199657">
    <property type="component" value="Unassembled WGS sequence"/>
</dbReference>
<keyword evidence="10" id="KW-0282">Flagellum</keyword>
<keyword evidence="6 9" id="KW-1133">Transmembrane helix</keyword>
<comment type="function">
    <text evidence="9">Role in flagellar biosynthesis.</text>
</comment>
<feature type="transmembrane region" description="Helical" evidence="9">
    <location>
        <begin position="55"/>
        <end position="74"/>
    </location>
</feature>
<evidence type="ECO:0000313" key="10">
    <source>
        <dbReference type="EMBL" id="SEO57151.1"/>
    </source>
</evidence>
<dbReference type="PIRSF" id="PIRSF004669">
    <property type="entry name" value="FliQ"/>
    <property type="match status" value="1"/>
</dbReference>
<evidence type="ECO:0000256" key="1">
    <source>
        <dbReference type="ARBA" id="ARBA00004651"/>
    </source>
</evidence>
<dbReference type="InterPro" id="IPR002191">
    <property type="entry name" value="Bac_export_3"/>
</dbReference>
<name>A0A1H8QT87_9GAMM</name>
<evidence type="ECO:0000256" key="6">
    <source>
        <dbReference type="ARBA" id="ARBA00022989"/>
    </source>
</evidence>
<accession>A0A1H8QT87</accession>
<gene>
    <name evidence="9" type="primary">fliQ</name>
    <name evidence="10" type="ORF">SAMN04488052_101758</name>
</gene>
<dbReference type="NCBIfam" id="TIGR01402">
    <property type="entry name" value="fliQ"/>
    <property type="match status" value="1"/>
</dbReference>
<organism evidence="10 11">
    <name type="scientific">Aquisalimonas asiatica</name>
    <dbReference type="NCBI Taxonomy" id="406100"/>
    <lineage>
        <taxon>Bacteria</taxon>
        <taxon>Pseudomonadati</taxon>
        <taxon>Pseudomonadota</taxon>
        <taxon>Gammaproteobacteria</taxon>
        <taxon>Chromatiales</taxon>
        <taxon>Ectothiorhodospiraceae</taxon>
        <taxon>Aquisalimonas</taxon>
    </lineage>
</organism>
<keyword evidence="7 9" id="KW-0472">Membrane</keyword>
<dbReference type="PANTHER" id="PTHR34040">
    <property type="entry name" value="FLAGELLAR BIOSYNTHETIC PROTEIN FLIQ"/>
    <property type="match status" value="1"/>
</dbReference>
<evidence type="ECO:0000256" key="7">
    <source>
        <dbReference type="ARBA" id="ARBA00023136"/>
    </source>
</evidence>
<dbReference type="STRING" id="406100.SAMN04488052_101758"/>
<dbReference type="GO" id="GO:0005886">
    <property type="term" value="C:plasma membrane"/>
    <property type="evidence" value="ECO:0007669"/>
    <property type="project" value="UniProtKB-SubCell"/>
</dbReference>
<evidence type="ECO:0000256" key="2">
    <source>
        <dbReference type="ARBA" id="ARBA00006156"/>
    </source>
</evidence>
<comment type="similarity">
    <text evidence="2 9">Belongs to the FliQ/MopD/SpaQ family.</text>
</comment>
<dbReference type="GO" id="GO:0009425">
    <property type="term" value="C:bacterial-type flagellum basal body"/>
    <property type="evidence" value="ECO:0007669"/>
    <property type="project" value="UniProtKB-SubCell"/>
</dbReference>
<evidence type="ECO:0000313" key="11">
    <source>
        <dbReference type="Proteomes" id="UP000199657"/>
    </source>
</evidence>
<dbReference type="PRINTS" id="PR00952">
    <property type="entry name" value="TYPE3IMQPROT"/>
</dbReference>
<sequence>MSPDFAINLGMQALWVAVQLAGPILLVALITGLIIGMFQAATQINEQTLSFVPKLGTLVITLFIASPWMLSVLLDFTRNLFMNVPSWVG</sequence>
<keyword evidence="8 9" id="KW-0975">Bacterial flagellum</keyword>
<evidence type="ECO:0000256" key="4">
    <source>
        <dbReference type="ARBA" id="ARBA00022475"/>
    </source>
</evidence>
<reference evidence="10 11" key="1">
    <citation type="submission" date="2016-10" db="EMBL/GenBank/DDBJ databases">
        <authorList>
            <person name="de Groot N.N."/>
        </authorList>
    </citation>
    <scope>NUCLEOTIDE SEQUENCE [LARGE SCALE GENOMIC DNA]</scope>
    <source>
        <strain evidence="10 11">CGMCC 1.6291</strain>
    </source>
</reference>
<evidence type="ECO:0000256" key="9">
    <source>
        <dbReference type="RuleBase" id="RU364090"/>
    </source>
</evidence>